<dbReference type="AlphaFoldDB" id="A0AAV5DA04"/>
<reference evidence="5" key="2">
    <citation type="submission" date="2021-12" db="EMBL/GenBank/DDBJ databases">
        <title>Resequencing data analysis of finger millet.</title>
        <authorList>
            <person name="Hatakeyama M."/>
            <person name="Aluri S."/>
            <person name="Balachadran M.T."/>
            <person name="Sivarajan S.R."/>
            <person name="Poveda L."/>
            <person name="Shimizu-Inatsugi R."/>
            <person name="Schlapbach R."/>
            <person name="Sreeman S.M."/>
            <person name="Shimizu K.K."/>
        </authorList>
    </citation>
    <scope>NUCLEOTIDE SEQUENCE</scope>
</reference>
<protein>
    <recommendedName>
        <fullName evidence="7">DUF4219 domain-containing protein</fullName>
    </recommendedName>
</protein>
<dbReference type="InterPro" id="IPR054722">
    <property type="entry name" value="PolX-like_BBD"/>
</dbReference>
<feature type="compositionally biased region" description="Basic and acidic residues" evidence="1">
    <location>
        <begin position="179"/>
        <end position="191"/>
    </location>
</feature>
<keyword evidence="6" id="KW-1185">Reference proteome</keyword>
<organism evidence="5 6">
    <name type="scientific">Eleusine coracana subsp. coracana</name>
    <dbReference type="NCBI Taxonomy" id="191504"/>
    <lineage>
        <taxon>Eukaryota</taxon>
        <taxon>Viridiplantae</taxon>
        <taxon>Streptophyta</taxon>
        <taxon>Embryophyta</taxon>
        <taxon>Tracheophyta</taxon>
        <taxon>Spermatophyta</taxon>
        <taxon>Magnoliopsida</taxon>
        <taxon>Liliopsida</taxon>
        <taxon>Poales</taxon>
        <taxon>Poaceae</taxon>
        <taxon>PACMAD clade</taxon>
        <taxon>Chloridoideae</taxon>
        <taxon>Cynodonteae</taxon>
        <taxon>Eleusininae</taxon>
        <taxon>Eleusine</taxon>
    </lineage>
</organism>
<feature type="domain" description="Exostosin GT47" evidence="2">
    <location>
        <begin position="348"/>
        <end position="445"/>
    </location>
</feature>
<sequence>MVDLGSASSGIKKLNSHNYGYWKTCMESYLQGQDLWEVIEGAKAVPPEKESALRKWRIKAVKSICREISQLEPEEKVSDARMKRIIIHGLRPDYNGFIATVRGWPTQPSLVELENLLTNQEELAKQMGRITLKEEEEALFTNNKKKGPPREQGRPKPRWIEGGKPHPKERRNTSGGAQGKREDRQNMRKYNDGCFNCGKKRKRRRHPVSEEEWDTEAGFSLEVDEEELEEDMEAPSFAATTTPALNYKEDWIVDSGCSNHMTNDYKKLEDMADYKGRRVVLTADNTKLPISHVGKATISRYGPQQLQLEKVYHVPELKKNLLSVPQLIAEGKYVLFGPNKVAIFGQVKGGSIRQELYYMLKDEKDIYFAFGSVQDHGASKASQGMHSSKFCLNIAGDTPSSNCLFDAIVSHCIPVIISDDIELPYEDVLDYSKFSIFVRSSDAVKKGYLMGTD</sequence>
<feature type="compositionally biased region" description="Basic and acidic residues" evidence="1">
    <location>
        <begin position="148"/>
        <end position="172"/>
    </location>
</feature>
<name>A0AAV5DA04_ELECO</name>
<dbReference type="Pfam" id="PF22936">
    <property type="entry name" value="Pol_BBD"/>
    <property type="match status" value="1"/>
</dbReference>
<evidence type="ECO:0000259" key="3">
    <source>
        <dbReference type="Pfam" id="PF13961"/>
    </source>
</evidence>
<dbReference type="Proteomes" id="UP001054889">
    <property type="component" value="Unassembled WGS sequence"/>
</dbReference>
<dbReference type="InterPro" id="IPR040911">
    <property type="entry name" value="Exostosin_GT47"/>
</dbReference>
<dbReference type="PANTHER" id="PTHR47481:SF36">
    <property type="entry name" value="CCHC-TYPE DOMAIN-CONTAINING PROTEIN"/>
    <property type="match status" value="1"/>
</dbReference>
<feature type="region of interest" description="Disordered" evidence="1">
    <location>
        <begin position="138"/>
        <end position="217"/>
    </location>
</feature>
<evidence type="ECO:0000256" key="1">
    <source>
        <dbReference type="SAM" id="MobiDB-lite"/>
    </source>
</evidence>
<evidence type="ECO:0000259" key="4">
    <source>
        <dbReference type="Pfam" id="PF22936"/>
    </source>
</evidence>
<dbReference type="PANTHER" id="PTHR47481">
    <property type="match status" value="1"/>
</dbReference>
<proteinExistence type="predicted"/>
<feature type="domain" description="Retrovirus-related Pol polyprotein from transposon TNT 1-94-like beta-barrel" evidence="4">
    <location>
        <begin position="251"/>
        <end position="331"/>
    </location>
</feature>
<evidence type="ECO:0008006" key="7">
    <source>
        <dbReference type="Google" id="ProtNLM"/>
    </source>
</evidence>
<dbReference type="Pfam" id="PF13961">
    <property type="entry name" value="DUF4219"/>
    <property type="match status" value="1"/>
</dbReference>
<reference evidence="5" key="1">
    <citation type="journal article" date="2018" name="DNA Res.">
        <title>Multiple hybrid de novo genome assembly of finger millet, an orphan allotetraploid crop.</title>
        <authorList>
            <person name="Hatakeyama M."/>
            <person name="Aluri S."/>
            <person name="Balachadran M.T."/>
            <person name="Sivarajan S.R."/>
            <person name="Patrignani A."/>
            <person name="Gruter S."/>
            <person name="Poveda L."/>
            <person name="Shimizu-Inatsugi R."/>
            <person name="Baeten J."/>
            <person name="Francoijs K.J."/>
            <person name="Nataraja K.N."/>
            <person name="Reddy Y.A.N."/>
            <person name="Phadnis S."/>
            <person name="Ravikumar R.L."/>
            <person name="Schlapbach R."/>
            <person name="Sreeman S.M."/>
            <person name="Shimizu K.K."/>
        </authorList>
    </citation>
    <scope>NUCLEOTIDE SEQUENCE</scope>
</reference>
<feature type="domain" description="DUF4219" evidence="3">
    <location>
        <begin position="14"/>
        <end position="40"/>
    </location>
</feature>
<comment type="caution">
    <text evidence="5">The sequence shown here is derived from an EMBL/GenBank/DDBJ whole genome shotgun (WGS) entry which is preliminary data.</text>
</comment>
<evidence type="ECO:0000313" key="5">
    <source>
        <dbReference type="EMBL" id="GJN07117.1"/>
    </source>
</evidence>
<evidence type="ECO:0000259" key="2">
    <source>
        <dbReference type="Pfam" id="PF03016"/>
    </source>
</evidence>
<dbReference type="Pfam" id="PF03016">
    <property type="entry name" value="Exostosin_GT47"/>
    <property type="match status" value="1"/>
</dbReference>
<gene>
    <name evidence="5" type="primary">ga24915</name>
    <name evidence="5" type="ORF">PR202_ga24915</name>
</gene>
<dbReference type="InterPro" id="IPR025314">
    <property type="entry name" value="DUF4219"/>
</dbReference>
<accession>A0AAV5DA04</accession>
<evidence type="ECO:0000313" key="6">
    <source>
        <dbReference type="Proteomes" id="UP001054889"/>
    </source>
</evidence>
<dbReference type="EMBL" id="BQKI01000013">
    <property type="protein sequence ID" value="GJN07117.1"/>
    <property type="molecule type" value="Genomic_DNA"/>
</dbReference>